<comment type="caution">
    <text evidence="2">The sequence shown here is derived from an EMBL/GenBank/DDBJ whole genome shotgun (WGS) entry which is preliminary data.</text>
</comment>
<evidence type="ECO:0000313" key="2">
    <source>
        <dbReference type="EMBL" id="KAF8787642.1"/>
    </source>
</evidence>
<dbReference type="AlphaFoldDB" id="A0A8T0FBA9"/>
<protein>
    <submittedName>
        <fullName evidence="2">Uncharacterized protein</fullName>
    </submittedName>
</protein>
<proteinExistence type="predicted"/>
<keyword evidence="1" id="KW-0812">Transmembrane</keyword>
<reference evidence="2" key="1">
    <citation type="journal article" date="2020" name="bioRxiv">
        <title>Chromosome-level reference genome of the European wasp spider Argiope bruennichi: a resource for studies on range expansion and evolutionary adaptation.</title>
        <authorList>
            <person name="Sheffer M.M."/>
            <person name="Hoppe A."/>
            <person name="Krehenwinkel H."/>
            <person name="Uhl G."/>
            <person name="Kuss A.W."/>
            <person name="Jensen L."/>
            <person name="Jensen C."/>
            <person name="Gillespie R.G."/>
            <person name="Hoff K.J."/>
            <person name="Prost S."/>
        </authorList>
    </citation>
    <scope>NUCLEOTIDE SEQUENCE</scope>
</reference>
<sequence length="180" mass="18529">MEFSPTLSLVIGLAAPLSIGNGLLGSPYGLGVGKLGLLAPLGLVVIFCAALAAAHASLRGRSPRRNGVSAESRQQDALGIRFAYDIRGGALDPSTPRRIGKAPATLCPPRPCLFPLPMVLHLGLGQELLEIGYGAGSEELVSDTGSGPDGALFSGRGFGSAKICLRKPPFNLKKDALGEK</sequence>
<reference evidence="2" key="2">
    <citation type="submission" date="2020-06" db="EMBL/GenBank/DDBJ databases">
        <authorList>
            <person name="Sheffer M."/>
        </authorList>
    </citation>
    <scope>NUCLEOTIDE SEQUENCE</scope>
</reference>
<evidence type="ECO:0000313" key="3">
    <source>
        <dbReference type="Proteomes" id="UP000807504"/>
    </source>
</evidence>
<feature type="transmembrane region" description="Helical" evidence="1">
    <location>
        <begin position="35"/>
        <end position="56"/>
    </location>
</feature>
<evidence type="ECO:0000256" key="1">
    <source>
        <dbReference type="SAM" id="Phobius"/>
    </source>
</evidence>
<keyword evidence="3" id="KW-1185">Reference proteome</keyword>
<organism evidence="2 3">
    <name type="scientific">Argiope bruennichi</name>
    <name type="common">Wasp spider</name>
    <name type="synonym">Aranea bruennichi</name>
    <dbReference type="NCBI Taxonomy" id="94029"/>
    <lineage>
        <taxon>Eukaryota</taxon>
        <taxon>Metazoa</taxon>
        <taxon>Ecdysozoa</taxon>
        <taxon>Arthropoda</taxon>
        <taxon>Chelicerata</taxon>
        <taxon>Arachnida</taxon>
        <taxon>Araneae</taxon>
        <taxon>Araneomorphae</taxon>
        <taxon>Entelegynae</taxon>
        <taxon>Araneoidea</taxon>
        <taxon>Araneidae</taxon>
        <taxon>Argiope</taxon>
    </lineage>
</organism>
<keyword evidence="1" id="KW-0472">Membrane</keyword>
<dbReference type="EMBL" id="JABXBU010000015">
    <property type="protein sequence ID" value="KAF8787642.1"/>
    <property type="molecule type" value="Genomic_DNA"/>
</dbReference>
<keyword evidence="1" id="KW-1133">Transmembrane helix</keyword>
<name>A0A8T0FBA9_ARGBR</name>
<dbReference type="Proteomes" id="UP000807504">
    <property type="component" value="Unassembled WGS sequence"/>
</dbReference>
<accession>A0A8T0FBA9</accession>
<gene>
    <name evidence="2" type="ORF">HNY73_009220</name>
</gene>